<gene>
    <name evidence="1" type="ORF">CDAR_236411</name>
</gene>
<keyword evidence="2" id="KW-1185">Reference proteome</keyword>
<evidence type="ECO:0000313" key="1">
    <source>
        <dbReference type="EMBL" id="GIY42282.1"/>
    </source>
</evidence>
<organism evidence="1 2">
    <name type="scientific">Caerostris darwini</name>
    <dbReference type="NCBI Taxonomy" id="1538125"/>
    <lineage>
        <taxon>Eukaryota</taxon>
        <taxon>Metazoa</taxon>
        <taxon>Ecdysozoa</taxon>
        <taxon>Arthropoda</taxon>
        <taxon>Chelicerata</taxon>
        <taxon>Arachnida</taxon>
        <taxon>Araneae</taxon>
        <taxon>Araneomorphae</taxon>
        <taxon>Entelegynae</taxon>
        <taxon>Araneoidea</taxon>
        <taxon>Araneidae</taxon>
        <taxon>Caerostris</taxon>
    </lineage>
</organism>
<evidence type="ECO:0000313" key="2">
    <source>
        <dbReference type="Proteomes" id="UP001054837"/>
    </source>
</evidence>
<accession>A0AAV4TBT2</accession>
<name>A0AAV4TBT2_9ARAC</name>
<dbReference type="EMBL" id="BPLQ01009171">
    <property type="protein sequence ID" value="GIY42282.1"/>
    <property type="molecule type" value="Genomic_DNA"/>
</dbReference>
<proteinExistence type="predicted"/>
<sequence length="89" mass="10508">MPAVGLRRECDLIPKRRLWRQQLGISETDRSHSSSDLTRALINHPIKNAKYGTGHTSRSHDNPPFFQHPRDRAVVLKWLAFYREWIFNL</sequence>
<protein>
    <submittedName>
        <fullName evidence="1">Uncharacterized protein</fullName>
    </submittedName>
</protein>
<comment type="caution">
    <text evidence="1">The sequence shown here is derived from an EMBL/GenBank/DDBJ whole genome shotgun (WGS) entry which is preliminary data.</text>
</comment>
<reference evidence="1 2" key="1">
    <citation type="submission" date="2021-06" db="EMBL/GenBank/DDBJ databases">
        <title>Caerostris darwini draft genome.</title>
        <authorList>
            <person name="Kono N."/>
            <person name="Arakawa K."/>
        </authorList>
    </citation>
    <scope>NUCLEOTIDE SEQUENCE [LARGE SCALE GENOMIC DNA]</scope>
</reference>
<dbReference type="Proteomes" id="UP001054837">
    <property type="component" value="Unassembled WGS sequence"/>
</dbReference>
<dbReference type="AlphaFoldDB" id="A0AAV4TBT2"/>